<dbReference type="Pfam" id="PF13490">
    <property type="entry name" value="zf-HC2"/>
    <property type="match status" value="1"/>
</dbReference>
<keyword evidence="6" id="KW-1185">Reference proteome</keyword>
<evidence type="ECO:0000313" key="6">
    <source>
        <dbReference type="Proteomes" id="UP000000417"/>
    </source>
</evidence>
<dbReference type="InterPro" id="IPR027383">
    <property type="entry name" value="Znf_put"/>
</dbReference>
<evidence type="ECO:0000256" key="2">
    <source>
        <dbReference type="ARBA" id="ARBA00024438"/>
    </source>
</evidence>
<dbReference type="Gene3D" id="1.10.10.1320">
    <property type="entry name" value="Anti-sigma factor, zinc-finger domain"/>
    <property type="match status" value="1"/>
</dbReference>
<evidence type="ECO:0000313" key="5">
    <source>
        <dbReference type="EMBL" id="BAD40988.1"/>
    </source>
</evidence>
<name>Q67MV5_SYMTH</name>
<dbReference type="KEGG" id="sth:STH2003"/>
<comment type="similarity">
    <text evidence="1">Belongs to the zinc-associated anti-sigma factor (ZAS) superfamily. Anti-sigma-W factor family.</text>
</comment>
<gene>
    <name evidence="5" type="ordered locus">STH2003</name>
</gene>
<evidence type="ECO:0000256" key="1">
    <source>
        <dbReference type="ARBA" id="ARBA00024353"/>
    </source>
</evidence>
<proteinExistence type="inferred from homology"/>
<dbReference type="Proteomes" id="UP000000417">
    <property type="component" value="Chromosome"/>
</dbReference>
<feature type="domain" description="Putative zinc-finger" evidence="4">
    <location>
        <begin position="9"/>
        <end position="43"/>
    </location>
</feature>
<dbReference type="HOGENOM" id="CLU_518496_0_0_9"/>
<organism evidence="5 6">
    <name type="scientific">Symbiobacterium thermophilum (strain DSM 24528 / JCM 14929 / IAM 14863 / T)</name>
    <dbReference type="NCBI Taxonomy" id="292459"/>
    <lineage>
        <taxon>Bacteria</taxon>
        <taxon>Bacillati</taxon>
        <taxon>Bacillota</taxon>
        <taxon>Clostridia</taxon>
        <taxon>Eubacteriales</taxon>
        <taxon>Symbiobacteriaceae</taxon>
        <taxon>Symbiobacterium</taxon>
    </lineage>
</organism>
<protein>
    <recommendedName>
        <fullName evidence="2">Anti-sigma-W factor RsiW</fullName>
    </recommendedName>
</protein>
<sequence length="535" mass="60273">MRPVQIDLCTLTEDLLPLYADDLLSPATRQLLEQHAAACPACRERLRAAGIQHPPPAPTDLPRVERPARAFFRRLSRLLYAGLAAVVALLVATGSLGYVAGRQSLHDRQRIPQRVAGAEELARQAIPGWDRATAHGLVMDVGVTERIPRTDAAITVEKAWFSSRQVYVLYTVTAPEDRYWFPVEALLRDDNPDRILDDGRTPWNRLADWGGVSPEGFHSVLIFNRVEPYPGRSRLRLVLRQWMRLDPRSGPQHLGTDNTFWEDLEILLPWNEAYLAEPPPEVIPWRHQHTWLGRTLALDALEVGVGETRLTGTISLPAGERDPRLYATLVIGNQELEGGYYALEPAGEPGRYRFTLSYDGPDRWPAPVELRLHAIDFVTDQVLEWPVNWAKYREPAPADDRPMDPEDQVSLPFYDSELVSTHADDSGVAIEQRTPKRKAPYVKSSLHMGGRGIPPDLGPGFEIVNDDGEVMTNLGGFGGLVYEGPDGKDVRERVAAMWWDELPESFRRSERLIVRYVHPSATLVLDETWTLPVRE</sequence>
<keyword evidence="3" id="KW-0472">Membrane</keyword>
<dbReference type="STRING" id="292459.STH2003"/>
<keyword evidence="3" id="KW-0812">Transmembrane</keyword>
<feature type="transmembrane region" description="Helical" evidence="3">
    <location>
        <begin position="78"/>
        <end position="100"/>
    </location>
</feature>
<evidence type="ECO:0000259" key="4">
    <source>
        <dbReference type="Pfam" id="PF13490"/>
    </source>
</evidence>
<keyword evidence="3" id="KW-1133">Transmembrane helix</keyword>
<dbReference type="AlphaFoldDB" id="Q67MV5"/>
<dbReference type="EMBL" id="AP006840">
    <property type="protein sequence ID" value="BAD40988.1"/>
    <property type="molecule type" value="Genomic_DNA"/>
</dbReference>
<dbReference type="InterPro" id="IPR041916">
    <property type="entry name" value="Anti_sigma_zinc_sf"/>
</dbReference>
<accession>Q67MV5</accession>
<reference evidence="5 6" key="1">
    <citation type="journal article" date="2004" name="Nucleic Acids Res.">
        <title>Genome sequence of Symbiobacterium thermophilum, an uncultivable bacterium that depends on microbial commensalism.</title>
        <authorList>
            <person name="Ueda K."/>
            <person name="Yamashita A."/>
            <person name="Ishikawa J."/>
            <person name="Shimada M."/>
            <person name="Watsuji T."/>
            <person name="Morimura K."/>
            <person name="Ikeda H."/>
            <person name="Hattori M."/>
            <person name="Beppu T."/>
        </authorList>
    </citation>
    <scope>NUCLEOTIDE SEQUENCE [LARGE SCALE GENOMIC DNA]</scope>
    <source>
        <strain evidence="6">T / IAM 14863</strain>
    </source>
</reference>
<evidence type="ECO:0000256" key="3">
    <source>
        <dbReference type="SAM" id="Phobius"/>
    </source>
</evidence>